<proteinExistence type="inferred from homology"/>
<dbReference type="PANTHER" id="PTHR28004">
    <property type="entry name" value="ZGC:162816-RELATED"/>
    <property type="match status" value="1"/>
</dbReference>
<dbReference type="Pfam" id="PF01168">
    <property type="entry name" value="Ala_racemase_N"/>
    <property type="match status" value="1"/>
</dbReference>
<dbReference type="AlphaFoldDB" id="A0A5D0XWR8"/>
<keyword evidence="5" id="KW-1185">Reference proteome</keyword>
<dbReference type="GO" id="GO:0036088">
    <property type="term" value="P:D-serine catabolic process"/>
    <property type="evidence" value="ECO:0007669"/>
    <property type="project" value="TreeGrafter"/>
</dbReference>
<dbReference type="InterPro" id="IPR042208">
    <property type="entry name" value="D-ser_dehydrat-like_sf"/>
</dbReference>
<dbReference type="PANTHER" id="PTHR28004:SF2">
    <property type="entry name" value="D-SERINE DEHYDRATASE"/>
    <property type="match status" value="1"/>
</dbReference>
<evidence type="ECO:0000259" key="3">
    <source>
        <dbReference type="SMART" id="SM01119"/>
    </source>
</evidence>
<evidence type="ECO:0000313" key="4">
    <source>
        <dbReference type="EMBL" id="TYD00462.1"/>
    </source>
</evidence>
<dbReference type="Gene3D" id="3.20.20.10">
    <property type="entry name" value="Alanine racemase"/>
    <property type="match status" value="1"/>
</dbReference>
<dbReference type="Proteomes" id="UP000323410">
    <property type="component" value="Unassembled WGS sequence"/>
</dbReference>
<dbReference type="InterPro" id="IPR026956">
    <property type="entry name" value="D-ser_dehydrat-like_dom"/>
</dbReference>
<evidence type="ECO:0000256" key="1">
    <source>
        <dbReference type="ARBA" id="ARBA00005323"/>
    </source>
</evidence>
<reference evidence="4 5" key="1">
    <citation type="submission" date="2019-08" db="EMBL/GenBank/DDBJ databases">
        <title>Genone of Arthrobacter echini P9.</title>
        <authorList>
            <person name="Bowman J.P."/>
        </authorList>
    </citation>
    <scope>NUCLEOTIDE SEQUENCE [LARGE SCALE GENOMIC DNA]</scope>
    <source>
        <strain evidence="4 5">P9</strain>
    </source>
</reference>
<dbReference type="InterPro" id="IPR001608">
    <property type="entry name" value="Ala_racemase_N"/>
</dbReference>
<dbReference type="EMBL" id="VSLD01000001">
    <property type="protein sequence ID" value="TYD00462.1"/>
    <property type="molecule type" value="Genomic_DNA"/>
</dbReference>
<comment type="similarity">
    <text evidence="1">Belongs to the DSD1 family.</text>
</comment>
<evidence type="ECO:0000256" key="2">
    <source>
        <dbReference type="ARBA" id="ARBA00023239"/>
    </source>
</evidence>
<dbReference type="Pfam" id="PF14031">
    <property type="entry name" value="D-ser_dehydrat"/>
    <property type="match status" value="1"/>
</dbReference>
<dbReference type="InterPro" id="IPR029066">
    <property type="entry name" value="PLP-binding_barrel"/>
</dbReference>
<sequence>MSDLQPATQFPGTRWAADVATPVVLVDVEILERNISVMAASARRRGLRLRPHAKTHKIPEIARLQLAAGAVGLTIATIGEAEVFAAAGVDDLFIAYPLWVEERAARRLLAVADRARLCVGVDSARGAEQLARALGDDVGRIAVRVELDSGYHRSGVQPRDARAVAEAARSAGLVVTGVFTFPGHSDGPGMADTAVEDEQAALAAGVAALEAAGFGDVEASGGSTPSAALSSGATLTELRPGVYVFGDAQQWELGHCRPEDIALTVESTVVSHQDDAGSSDRLILDAGSKVLGSDRAAWATGYGRLLDHPDARITALSEHHATVEWPSGGSLPPLGTRLRVVPNHVCLTPNLVDEVQVVRAGVHQGSWAVAARGRNS</sequence>
<accession>A0A5D0XWR8</accession>
<dbReference type="SMART" id="SM01119">
    <property type="entry name" value="D-ser_dehydrat"/>
    <property type="match status" value="1"/>
</dbReference>
<dbReference type="Gene3D" id="2.40.37.20">
    <property type="entry name" value="D-serine dehydratase-like domain"/>
    <property type="match status" value="1"/>
</dbReference>
<organism evidence="4 5">
    <name type="scientific">Arthrobacter echini</name>
    <dbReference type="NCBI Taxonomy" id="1529066"/>
    <lineage>
        <taxon>Bacteria</taxon>
        <taxon>Bacillati</taxon>
        <taxon>Actinomycetota</taxon>
        <taxon>Actinomycetes</taxon>
        <taxon>Micrococcales</taxon>
        <taxon>Micrococcaceae</taxon>
        <taxon>Arthrobacter</taxon>
    </lineage>
</organism>
<keyword evidence="2" id="KW-0456">Lyase</keyword>
<evidence type="ECO:0000313" key="5">
    <source>
        <dbReference type="Proteomes" id="UP000323410"/>
    </source>
</evidence>
<name>A0A5D0XWR8_9MICC</name>
<gene>
    <name evidence="4" type="ORF">FQ377_03200</name>
</gene>
<dbReference type="GO" id="GO:0008721">
    <property type="term" value="F:D-serine ammonia-lyase activity"/>
    <property type="evidence" value="ECO:0007669"/>
    <property type="project" value="TreeGrafter"/>
</dbReference>
<comment type="caution">
    <text evidence="4">The sequence shown here is derived from an EMBL/GenBank/DDBJ whole genome shotgun (WGS) entry which is preliminary data.</text>
</comment>
<dbReference type="OrthoDB" id="9811417at2"/>
<dbReference type="SUPFAM" id="SSF51419">
    <property type="entry name" value="PLP-binding barrel"/>
    <property type="match status" value="1"/>
</dbReference>
<dbReference type="InterPro" id="IPR051466">
    <property type="entry name" value="D-amino_acid_metab_enzyme"/>
</dbReference>
<protein>
    <submittedName>
        <fullName evidence="4">D-TA family PLP-dependent enzyme</fullName>
    </submittedName>
</protein>
<dbReference type="RefSeq" id="WP_148599764.1">
    <property type="nucleotide sequence ID" value="NZ_VSLD01000001.1"/>
</dbReference>
<feature type="domain" description="D-serine dehydratase-like" evidence="3">
    <location>
        <begin position="262"/>
        <end position="359"/>
    </location>
</feature>